<dbReference type="EMBL" id="RCNU01000001">
    <property type="protein sequence ID" value="RWR00318.1"/>
    <property type="molecule type" value="Genomic_DNA"/>
</dbReference>
<name>A0A443I8B7_BYSSP</name>
<dbReference type="AlphaFoldDB" id="A0A443I8B7"/>
<dbReference type="Pfam" id="PF12311">
    <property type="entry name" value="DUF3632"/>
    <property type="match status" value="1"/>
</dbReference>
<dbReference type="Proteomes" id="UP000283841">
    <property type="component" value="Unassembled WGS sequence"/>
</dbReference>
<accession>A0A443I8B7</accession>
<gene>
    <name evidence="1" type="ORF">C8Q69DRAFT_503822</name>
</gene>
<dbReference type="InterPro" id="IPR053204">
    <property type="entry name" value="Oxopyrrolidines_Biosynth-assoc"/>
</dbReference>
<keyword evidence="2" id="KW-1185">Reference proteome</keyword>
<dbReference type="PANTHER" id="PTHR38797">
    <property type="entry name" value="NUCLEAR PORE COMPLEX PROTEIN NUP85-RELATED"/>
    <property type="match status" value="1"/>
</dbReference>
<evidence type="ECO:0000313" key="1">
    <source>
        <dbReference type="EMBL" id="RWR00318.1"/>
    </source>
</evidence>
<dbReference type="InterPro" id="IPR022085">
    <property type="entry name" value="OpdG"/>
</dbReference>
<evidence type="ECO:0000313" key="2">
    <source>
        <dbReference type="Proteomes" id="UP000283841"/>
    </source>
</evidence>
<dbReference type="VEuPathDB" id="FungiDB:C8Q69DRAFT_503822"/>
<dbReference type="PANTHER" id="PTHR38797:SF4">
    <property type="entry name" value="NUCLEAR PORE COMPLEX PROTEIN NUP85"/>
    <property type="match status" value="1"/>
</dbReference>
<reference evidence="1 2" key="1">
    <citation type="journal article" date="2018" name="Front. Microbiol.">
        <title>Genomic and genetic insights into a cosmopolitan fungus, Paecilomyces variotii (Eurotiales).</title>
        <authorList>
            <person name="Urquhart A.S."/>
            <person name="Mondo S.J."/>
            <person name="Makela M.R."/>
            <person name="Hane J.K."/>
            <person name="Wiebenga A."/>
            <person name="He G."/>
            <person name="Mihaltcheva S."/>
            <person name="Pangilinan J."/>
            <person name="Lipzen A."/>
            <person name="Barry K."/>
            <person name="de Vries R.P."/>
            <person name="Grigoriev I.V."/>
            <person name="Idnurm A."/>
        </authorList>
    </citation>
    <scope>NUCLEOTIDE SEQUENCE [LARGE SCALE GENOMIC DNA]</scope>
    <source>
        <strain evidence="1 2">CBS 101075</strain>
    </source>
</reference>
<proteinExistence type="predicted"/>
<protein>
    <submittedName>
        <fullName evidence="1">Uncharacterized protein</fullName>
    </submittedName>
</protein>
<dbReference type="GeneID" id="39601795"/>
<sequence>MTDQDERFRQEVLEAFNAGLRNIYSEVDKVDVLVSINSFSFHFTNDISPRPSPESEEIQQQLCVLWSMFLETAKILEEGHPFQEKLLSLLLWTKEFDSLHRSIHCTETVACAWDLYRFGESLQATWEEVINTGTTSQQCNLASFSAKVLSAGICRDEISLTALRYLREALETDEEAKTIALLPAAAVWIDDSRHMLLAFSVQNRFYGEQFKVHLATPGELARRANISQRGFSLKRWLFWRERLKKTQS</sequence>
<dbReference type="RefSeq" id="XP_028489962.1">
    <property type="nucleotide sequence ID" value="XM_028632518.1"/>
</dbReference>
<comment type="caution">
    <text evidence="1">The sequence shown here is derived from an EMBL/GenBank/DDBJ whole genome shotgun (WGS) entry which is preliminary data.</text>
</comment>
<organism evidence="1 2">
    <name type="scientific">Byssochlamys spectabilis</name>
    <name type="common">Paecilomyces variotii</name>
    <dbReference type="NCBI Taxonomy" id="264951"/>
    <lineage>
        <taxon>Eukaryota</taxon>
        <taxon>Fungi</taxon>
        <taxon>Dikarya</taxon>
        <taxon>Ascomycota</taxon>
        <taxon>Pezizomycotina</taxon>
        <taxon>Eurotiomycetes</taxon>
        <taxon>Eurotiomycetidae</taxon>
        <taxon>Eurotiales</taxon>
        <taxon>Thermoascaceae</taxon>
        <taxon>Paecilomyces</taxon>
    </lineage>
</organism>